<feature type="compositionally biased region" description="Acidic residues" evidence="2">
    <location>
        <begin position="27"/>
        <end position="37"/>
    </location>
</feature>
<dbReference type="GO" id="GO:0005524">
    <property type="term" value="F:ATP binding"/>
    <property type="evidence" value="ECO:0007669"/>
    <property type="project" value="UniProtKB-UniRule"/>
</dbReference>
<dbReference type="PROSITE" id="PS00107">
    <property type="entry name" value="PROTEIN_KINASE_ATP"/>
    <property type="match status" value="1"/>
</dbReference>
<keyword evidence="1" id="KW-0067">ATP-binding</keyword>
<dbReference type="Proteomes" id="UP000681967">
    <property type="component" value="Unassembled WGS sequence"/>
</dbReference>
<feature type="binding site" evidence="1">
    <location>
        <position position="451"/>
    </location>
    <ligand>
        <name>ATP</name>
        <dbReference type="ChEBI" id="CHEBI:30616"/>
    </ligand>
</feature>
<proteinExistence type="predicted"/>
<dbReference type="AlphaFoldDB" id="A0A8S3C2C5"/>
<protein>
    <recommendedName>
        <fullName evidence="5">Protein kinase domain-containing protein</fullName>
    </recommendedName>
</protein>
<evidence type="ECO:0000313" key="4">
    <source>
        <dbReference type="Proteomes" id="UP000681967"/>
    </source>
</evidence>
<keyword evidence="1" id="KW-0547">Nucleotide-binding</keyword>
<accession>A0A8S3C2C5</accession>
<dbReference type="SUPFAM" id="SSF56112">
    <property type="entry name" value="Protein kinase-like (PK-like)"/>
    <property type="match status" value="1"/>
</dbReference>
<dbReference type="InterPro" id="IPR017441">
    <property type="entry name" value="Protein_kinase_ATP_BS"/>
</dbReference>
<reference evidence="3" key="1">
    <citation type="submission" date="2021-02" db="EMBL/GenBank/DDBJ databases">
        <authorList>
            <person name="Nowell W R."/>
        </authorList>
    </citation>
    <scope>NUCLEOTIDE SEQUENCE</scope>
</reference>
<dbReference type="EMBL" id="CAJOBH010159490">
    <property type="protein sequence ID" value="CAF4873670.1"/>
    <property type="molecule type" value="Genomic_DNA"/>
</dbReference>
<evidence type="ECO:0000256" key="1">
    <source>
        <dbReference type="PROSITE-ProRule" id="PRU10141"/>
    </source>
</evidence>
<name>A0A8S3C2C5_9BILA</name>
<feature type="region of interest" description="Disordered" evidence="2">
    <location>
        <begin position="64"/>
        <end position="83"/>
    </location>
</feature>
<comment type="caution">
    <text evidence="3">The sequence shown here is derived from an EMBL/GenBank/DDBJ whole genome shotgun (WGS) entry which is preliminary data.</text>
</comment>
<sequence length="500" mass="58504">MSSQPSKRMLPAADDDDDDDDKRSDEETINDEASDADVIDKKLKLEKLRLKQLKEKRLLAKEQRMTAKEQRMTAKEQKVIAKEQRMTAEEQRKIKEQEAIIEQWRTAQLHEQAFIQGSKVEELRLDKEKRDDEEKRERSKRVKKSDNDKYAMILNSSLVDATDPNGYYNIFVNDNLYDFDIKASLITYNNVNDDMVNIFVQHFLRFKSDRDIPENKIQSAFNESIKDLFTTFNVCTSLNYLDTSKNCYLDNRAPDCTFTYKNININIADEYYSLQDFVICLGELKGSTSSTVIDIDDVNWVEQLARYLTLVLKVQNRDKIYGFLTNLDYIRFYRVEKKDSTYCNYYRSKVFDMFRMPPKPTSSSTNVIQPNPGPEERYLNKDTMKLFIKFLTMNASFYEYTMLNIRPDDDLLGGNYYIQSRLGNGATSVTYRFIQNNYNQSPATSKVLALKISKHHDYEKIFKNEANILGQLKIVNNSNNIHLFYENFCPTQPTGNICLL</sequence>
<evidence type="ECO:0000313" key="3">
    <source>
        <dbReference type="EMBL" id="CAF4873670.1"/>
    </source>
</evidence>
<evidence type="ECO:0000256" key="2">
    <source>
        <dbReference type="SAM" id="MobiDB-lite"/>
    </source>
</evidence>
<gene>
    <name evidence="3" type="ORF">BYL167_LOCUS51064</name>
</gene>
<feature type="region of interest" description="Disordered" evidence="2">
    <location>
        <begin position="1"/>
        <end position="37"/>
    </location>
</feature>
<evidence type="ECO:0008006" key="5">
    <source>
        <dbReference type="Google" id="ProtNLM"/>
    </source>
</evidence>
<dbReference type="InterPro" id="IPR011009">
    <property type="entry name" value="Kinase-like_dom_sf"/>
</dbReference>
<organism evidence="3 4">
    <name type="scientific">Rotaria magnacalcarata</name>
    <dbReference type="NCBI Taxonomy" id="392030"/>
    <lineage>
        <taxon>Eukaryota</taxon>
        <taxon>Metazoa</taxon>
        <taxon>Spiralia</taxon>
        <taxon>Gnathifera</taxon>
        <taxon>Rotifera</taxon>
        <taxon>Eurotatoria</taxon>
        <taxon>Bdelloidea</taxon>
        <taxon>Philodinida</taxon>
        <taxon>Philodinidae</taxon>
        <taxon>Rotaria</taxon>
    </lineage>
</organism>